<evidence type="ECO:0000313" key="6">
    <source>
        <dbReference type="Proteomes" id="UP000018291"/>
    </source>
</evidence>
<comment type="caution">
    <text evidence="5">The sequence shown here is derived from an EMBL/GenBank/DDBJ whole genome shotgun (WGS) entry which is preliminary data.</text>
</comment>
<gene>
    <name evidence="5" type="ORF">BN381_800002</name>
</gene>
<feature type="domain" description="Type I restriction modification DNA specificity" evidence="4">
    <location>
        <begin position="3"/>
        <end position="176"/>
    </location>
</feature>
<dbReference type="RefSeq" id="WP_012231094.1">
    <property type="nucleotide sequence ID" value="NZ_HG422565.1"/>
</dbReference>
<dbReference type="eggNOG" id="COG0732">
    <property type="taxonomic scope" value="Bacteria"/>
</dbReference>
<dbReference type="InterPro" id="IPR052021">
    <property type="entry name" value="Type-I_RS_S_subunit"/>
</dbReference>
<keyword evidence="3" id="KW-0238">DNA-binding</keyword>
<evidence type="ECO:0000256" key="3">
    <source>
        <dbReference type="ARBA" id="ARBA00023125"/>
    </source>
</evidence>
<dbReference type="Proteomes" id="UP000018291">
    <property type="component" value="Unassembled WGS sequence"/>
</dbReference>
<accession>R4Z4R3</accession>
<evidence type="ECO:0000313" key="5">
    <source>
        <dbReference type="EMBL" id="CCM65894.1"/>
    </source>
</evidence>
<dbReference type="GO" id="GO:0003677">
    <property type="term" value="F:DNA binding"/>
    <property type="evidence" value="ECO:0007669"/>
    <property type="project" value="UniProtKB-KW"/>
</dbReference>
<evidence type="ECO:0000256" key="1">
    <source>
        <dbReference type="ARBA" id="ARBA00010923"/>
    </source>
</evidence>
<name>R4Z4R3_9ACTN</name>
<dbReference type="STRING" id="1229780.BN381_800002"/>
<evidence type="ECO:0000259" key="4">
    <source>
        <dbReference type="Pfam" id="PF01420"/>
    </source>
</evidence>
<dbReference type="CDD" id="cd16961">
    <property type="entry name" value="RMtype1_S_TRD-CR_like"/>
    <property type="match status" value="1"/>
</dbReference>
<dbReference type="GO" id="GO:0009307">
    <property type="term" value="P:DNA restriction-modification system"/>
    <property type="evidence" value="ECO:0007669"/>
    <property type="project" value="UniProtKB-KW"/>
</dbReference>
<dbReference type="InterPro" id="IPR000055">
    <property type="entry name" value="Restrct_endonuc_typeI_TRD"/>
</dbReference>
<evidence type="ECO:0000256" key="2">
    <source>
        <dbReference type="ARBA" id="ARBA00022747"/>
    </source>
</evidence>
<keyword evidence="6" id="KW-1185">Reference proteome</keyword>
<dbReference type="HOGENOM" id="CLU_021095_2_3_11"/>
<dbReference type="EMBL" id="CANL01000079">
    <property type="protein sequence ID" value="CCM65894.1"/>
    <property type="molecule type" value="Genomic_DNA"/>
</dbReference>
<organism evidence="5 6">
    <name type="scientific">Candidatus Neomicrothrix parvicella RN1</name>
    <dbReference type="NCBI Taxonomy" id="1229780"/>
    <lineage>
        <taxon>Bacteria</taxon>
        <taxon>Bacillati</taxon>
        <taxon>Actinomycetota</taxon>
        <taxon>Acidimicrobiia</taxon>
        <taxon>Acidimicrobiales</taxon>
        <taxon>Microthrixaceae</taxon>
        <taxon>Candidatus Neomicrothrix</taxon>
    </lineage>
</organism>
<sequence>MITLSDVTELIVDSEHKTAPKSETGHPLVRTSDIKRGRIELSNIHRVNEETYQKWTRRAVPQSGDLILAREAPVGNVAVVTDGMTPVLGQRTVLLRPDRACVDPTYLCALLLGDEAQYWMNAVANGATVPHLNMSDIRALKLPELPDLETQRRTGAAIASFDDLIENNRRRIEILEEMARLLYREWFVHFRFPGHEDVELVNSALGPVPDGWEIARTSDLITSGELEIGDGYRAKNAEMTGGPLRFLRVKNVQEGYFTGLAEADSFPAEYAEIVGPKRSRPGDIAIAMKGSVGRLARVDELTPALVYSPQTSYWRANRRGRLTSTLLYEWMQSPSFVQQCAQVKGATDMADYVNLKDQRSMKLQLPPTELVRLFNDRVNPLLDLASNLRRQNDVLREARDLLLPRLVSGELDVSKLNLDGVLA</sequence>
<proteinExistence type="inferred from homology"/>
<dbReference type="CDD" id="cd17246">
    <property type="entry name" value="RMtype1_S_SonII-TRD2-CR2_like"/>
    <property type="match status" value="1"/>
</dbReference>
<dbReference type="SUPFAM" id="SSF116734">
    <property type="entry name" value="DNA methylase specificity domain"/>
    <property type="match status" value="2"/>
</dbReference>
<dbReference type="Pfam" id="PF01420">
    <property type="entry name" value="Methylase_S"/>
    <property type="match status" value="1"/>
</dbReference>
<dbReference type="Gene3D" id="3.90.220.20">
    <property type="entry name" value="DNA methylase specificity domains"/>
    <property type="match status" value="2"/>
</dbReference>
<dbReference type="InterPro" id="IPR044946">
    <property type="entry name" value="Restrct_endonuc_typeI_TRD_sf"/>
</dbReference>
<dbReference type="PANTHER" id="PTHR30408">
    <property type="entry name" value="TYPE-1 RESTRICTION ENZYME ECOKI SPECIFICITY PROTEIN"/>
    <property type="match status" value="1"/>
</dbReference>
<comment type="similarity">
    <text evidence="1">Belongs to the type-I restriction system S methylase family.</text>
</comment>
<protein>
    <submittedName>
        <fullName evidence="5">Putative Restriction modification system DNA specificity domain</fullName>
    </submittedName>
</protein>
<keyword evidence="2" id="KW-0680">Restriction system</keyword>
<dbReference type="PANTHER" id="PTHR30408:SF13">
    <property type="entry name" value="TYPE I RESTRICTION ENZYME HINDI SPECIFICITY SUBUNIT"/>
    <property type="match status" value="1"/>
</dbReference>
<dbReference type="AlphaFoldDB" id="R4Z4R3"/>
<reference evidence="5 6" key="1">
    <citation type="journal article" date="2013" name="ISME J.">
        <title>Metabolic model for the filamentous 'Candidatus Microthrix parvicella' based on genomic and metagenomic analyses.</title>
        <authorList>
            <person name="Jon McIlroy S."/>
            <person name="Kristiansen R."/>
            <person name="Albertsen M."/>
            <person name="Michael Karst S."/>
            <person name="Rossetti S."/>
            <person name="Lund Nielsen J."/>
            <person name="Tandoi V."/>
            <person name="James Seviour R."/>
            <person name="Nielsen P.H."/>
        </authorList>
    </citation>
    <scope>NUCLEOTIDE SEQUENCE [LARGE SCALE GENOMIC DNA]</scope>
    <source>
        <strain evidence="5 6">RN1</strain>
    </source>
</reference>